<feature type="transmembrane region" description="Helical" evidence="1">
    <location>
        <begin position="87"/>
        <end position="107"/>
    </location>
</feature>
<feature type="transmembrane region" description="Helical" evidence="1">
    <location>
        <begin position="57"/>
        <end position="75"/>
    </location>
</feature>
<evidence type="ECO:0000256" key="1">
    <source>
        <dbReference type="SAM" id="Phobius"/>
    </source>
</evidence>
<keyword evidence="1" id="KW-0812">Transmembrane</keyword>
<dbReference type="HOGENOM" id="CLU_1420557_0_0_10"/>
<dbReference type="EMBL" id="JH719942">
    <property type="protein sequence ID" value="EJF52411.1"/>
    <property type="molecule type" value="Genomic_DNA"/>
</dbReference>
<evidence type="ECO:0000313" key="2">
    <source>
        <dbReference type="EMBL" id="EJF52411.1"/>
    </source>
</evidence>
<gene>
    <name evidence="2" type="ORF">SapgrDRAFT_0668</name>
</gene>
<evidence type="ECO:0000313" key="3">
    <source>
        <dbReference type="Proteomes" id="UP000005113"/>
    </source>
</evidence>
<dbReference type="AlphaFoldDB" id="J0XTX5"/>
<name>J0XTX5_9BACT</name>
<accession>J0XTX5</accession>
<reference evidence="3" key="1">
    <citation type="journal article" date="2012" name="Stand. Genomic Sci.">
        <title>Permanent draft genome sequence of the gliding predator Saprospira grandis strain Sa g1 (= HR1).</title>
        <authorList>
            <person name="Mavromatis K."/>
            <person name="Chertkov O."/>
            <person name="Lapidus A."/>
            <person name="Nolan M."/>
            <person name="Lucas S."/>
            <person name="Tice H."/>
            <person name="Del Rio T.G."/>
            <person name="Cheng J.F."/>
            <person name="Han C."/>
            <person name="Tapia R."/>
            <person name="Bruce D."/>
            <person name="Goodwin L.A."/>
            <person name="Pitluck S."/>
            <person name="Huntemann M."/>
            <person name="Liolios K."/>
            <person name="Pagani I."/>
            <person name="Ivanova N."/>
            <person name="Mikhailova N."/>
            <person name="Pati A."/>
            <person name="Chen A."/>
            <person name="Palaniappan K."/>
            <person name="Land M."/>
            <person name="Brambilla E.M."/>
            <person name="Rohde M."/>
            <person name="Spring S."/>
            <person name="Goker M."/>
            <person name="Detter J.C."/>
            <person name="Bristow J."/>
            <person name="Eisen J.A."/>
            <person name="Markowitz V."/>
            <person name="Hugenholtz P."/>
            <person name="Kyrpides N.C."/>
            <person name="Klenk H.P."/>
            <person name="Woyke T."/>
        </authorList>
    </citation>
    <scope>NUCLEOTIDE SEQUENCE [LARGE SCALE GENOMIC DNA]</scope>
    <source>
        <strain evidence="3">DSM 2844</strain>
    </source>
</reference>
<protein>
    <recommendedName>
        <fullName evidence="4">Transmembrane protein</fullName>
    </recommendedName>
</protein>
<organism evidence="2 3">
    <name type="scientific">Saprospira grandis DSM 2844</name>
    <dbReference type="NCBI Taxonomy" id="694433"/>
    <lineage>
        <taxon>Bacteria</taxon>
        <taxon>Pseudomonadati</taxon>
        <taxon>Bacteroidota</taxon>
        <taxon>Saprospiria</taxon>
        <taxon>Saprospirales</taxon>
        <taxon>Saprospiraceae</taxon>
        <taxon>Saprospira</taxon>
    </lineage>
</organism>
<keyword evidence="1" id="KW-1133">Transmembrane helix</keyword>
<sequence>MLHFLSSSSVLDCCFFWGLPPSAGATLQGSQVCSALRRFAPRSAALPPPFASLGRSAVFFLLAVFLGGWVVLRSAHGYGSMQKRAKAFVCYGPMVSTLGSFLLRLVWPFGCCGFQPTGSKKQPPNNYKLKKAPKGLFFISSDWDKHVVLHDKKSGRGAHFLQSRSLFLGRLAHILQRGRDGYTRPLRYAFW</sequence>
<proteinExistence type="predicted"/>
<keyword evidence="1" id="KW-0472">Membrane</keyword>
<dbReference type="Proteomes" id="UP000005113">
    <property type="component" value="Unassembled WGS sequence"/>
</dbReference>
<evidence type="ECO:0008006" key="4">
    <source>
        <dbReference type="Google" id="ProtNLM"/>
    </source>
</evidence>